<feature type="compositionally biased region" description="Polar residues" evidence="2">
    <location>
        <begin position="187"/>
        <end position="201"/>
    </location>
</feature>
<feature type="compositionally biased region" description="Acidic residues" evidence="2">
    <location>
        <begin position="172"/>
        <end position="186"/>
    </location>
</feature>
<proteinExistence type="predicted"/>
<evidence type="ECO:0000313" key="3">
    <source>
        <dbReference type="EMBL" id="CDW86274.1"/>
    </source>
</evidence>
<feature type="compositionally biased region" description="Polar residues" evidence="2">
    <location>
        <begin position="22"/>
        <end position="33"/>
    </location>
</feature>
<feature type="compositionally biased region" description="Polar residues" evidence="2">
    <location>
        <begin position="102"/>
        <end position="121"/>
    </location>
</feature>
<keyword evidence="4" id="KW-1185">Reference proteome</keyword>
<dbReference type="Proteomes" id="UP000039865">
    <property type="component" value="Unassembled WGS sequence"/>
</dbReference>
<feature type="region of interest" description="Disordered" evidence="2">
    <location>
        <begin position="93"/>
        <end position="127"/>
    </location>
</feature>
<feature type="region of interest" description="Disordered" evidence="2">
    <location>
        <begin position="144"/>
        <end position="211"/>
    </location>
</feature>
<feature type="compositionally biased region" description="Basic and acidic residues" evidence="2">
    <location>
        <begin position="10"/>
        <end position="19"/>
    </location>
</feature>
<accession>A0A078AVR5</accession>
<evidence type="ECO:0000256" key="1">
    <source>
        <dbReference type="SAM" id="Coils"/>
    </source>
</evidence>
<sequence length="676" mass="78185">MSKQLSKGVSSHDHSEQVPEIKQSQTRNKQLTKTLSKLFRDQYMETFEIGRGKAPLKRKSTTQMEIDQAFDESLTSSAHPMSDKLEIINEQESHRNCDSTDNHNNTEQFTSQNGNGGTQDSINKKKNKGNLEVNLKDLLSFKQKHNVDNNLKKEKLRKQKKKQKAQDSNNDSLEEKEEYYATEEADNLSSQRQDTQNLSKDSQSQLLRVRSSSQYKKSKYAQQSAQQLNKVSFINQIGNVKKSLNKSSNEDLLLQLQQEYFNSKQWMRKSQSQGQFKKKSASVKQKNHHQSQFSALNCSKSFKDYLYDLIENNRIIRQLQNKCNLQKVVIKMVENEQEDLDRLKLKKRRLMQLSKPPEQIANILAMKKNYFIKKEFITINPINKGVASKLSKNDIKHYLSNNHNHHSQQNFNQNITQSLDVIQLDDMMNRFFNQTKSSNLFENNYIKQQSIKSSFQNRVQAEAAQLNKQNLLQTQNSMSETRQQHTQSLIIASGQTNETQENFKSPINKRSLFNISVGVRNSNGSVLGSFNNQEDTTLESSTKMLPTIKQRLQTLGDFENVNIDGIMTRTLTFQPKIGEYSQKLSSSDRLNQLGSIGPAKNVTFKHKQFVSQRGGLNENHFLLSHQYSKFNPPLFLHYRKPKNKPIEIAEQVIKGRSLARSIFGQTQYENRKFVFL</sequence>
<feature type="compositionally biased region" description="Basic residues" evidence="2">
    <location>
        <begin position="154"/>
        <end position="163"/>
    </location>
</feature>
<dbReference type="AlphaFoldDB" id="A0A078AVR5"/>
<keyword evidence="1" id="KW-0175">Coiled coil</keyword>
<dbReference type="InParanoid" id="A0A078AVR5"/>
<evidence type="ECO:0000256" key="2">
    <source>
        <dbReference type="SAM" id="MobiDB-lite"/>
    </source>
</evidence>
<reference evidence="3 4" key="1">
    <citation type="submission" date="2014-06" db="EMBL/GenBank/DDBJ databases">
        <authorList>
            <person name="Swart Estienne"/>
        </authorList>
    </citation>
    <scope>NUCLEOTIDE SEQUENCE [LARGE SCALE GENOMIC DNA]</scope>
    <source>
        <strain evidence="3 4">130c</strain>
    </source>
</reference>
<protein>
    <submittedName>
        <fullName evidence="3">Uncharacterized protein</fullName>
    </submittedName>
</protein>
<name>A0A078AVR5_STYLE</name>
<dbReference type="EMBL" id="CCKQ01014500">
    <property type="protein sequence ID" value="CDW86274.1"/>
    <property type="molecule type" value="Genomic_DNA"/>
</dbReference>
<feature type="compositionally biased region" description="Low complexity" evidence="2">
    <location>
        <begin position="202"/>
        <end position="211"/>
    </location>
</feature>
<feature type="coiled-coil region" evidence="1">
    <location>
        <begin position="316"/>
        <end position="353"/>
    </location>
</feature>
<organism evidence="3 4">
    <name type="scientific">Stylonychia lemnae</name>
    <name type="common">Ciliate</name>
    <dbReference type="NCBI Taxonomy" id="5949"/>
    <lineage>
        <taxon>Eukaryota</taxon>
        <taxon>Sar</taxon>
        <taxon>Alveolata</taxon>
        <taxon>Ciliophora</taxon>
        <taxon>Intramacronucleata</taxon>
        <taxon>Spirotrichea</taxon>
        <taxon>Stichotrichia</taxon>
        <taxon>Sporadotrichida</taxon>
        <taxon>Oxytrichidae</taxon>
        <taxon>Stylonychinae</taxon>
        <taxon>Stylonychia</taxon>
    </lineage>
</organism>
<evidence type="ECO:0000313" key="4">
    <source>
        <dbReference type="Proteomes" id="UP000039865"/>
    </source>
</evidence>
<feature type="region of interest" description="Disordered" evidence="2">
    <location>
        <begin position="1"/>
        <end position="33"/>
    </location>
</feature>
<gene>
    <name evidence="3" type="primary">Contig8676.g9267</name>
    <name evidence="3" type="ORF">STYLEM_15367</name>
</gene>
<feature type="region of interest" description="Disordered" evidence="2">
    <location>
        <begin position="48"/>
        <end position="80"/>
    </location>
</feature>